<feature type="compositionally biased region" description="Polar residues" evidence="1">
    <location>
        <begin position="94"/>
        <end position="115"/>
    </location>
</feature>
<name>A0A168DV01_9EURO</name>
<dbReference type="Proteomes" id="UP000242877">
    <property type="component" value="Unassembled WGS sequence"/>
</dbReference>
<comment type="caution">
    <text evidence="2">The sequence shown here is derived from an EMBL/GenBank/DDBJ whole genome shotgun (WGS) entry which is preliminary data.</text>
</comment>
<feature type="compositionally biased region" description="Polar residues" evidence="1">
    <location>
        <begin position="12"/>
        <end position="24"/>
    </location>
</feature>
<dbReference type="VEuPathDB" id="FungiDB:AAP_00402"/>
<evidence type="ECO:0000256" key="1">
    <source>
        <dbReference type="SAM" id="MobiDB-lite"/>
    </source>
</evidence>
<proteinExistence type="predicted"/>
<accession>A0A168DV01</accession>
<sequence>MAPPGSRMSYASRPSFSGASNMFDQPSKHLAQQWKNGLAEEYAPHRQPMNSSSLRSYSVSDANSKDLAKNGAGSAAPPHKSINFCHWKPPAEMKQSSKSPRDSQNPGQQSHANQKANEEEVPTTEGKRKASVDPDEEVSTSRRKSMKPSRADVHSRQQEHLYTNSERHNSLSVDEHSPVDDRASPGVSRPSSGLPAAAASADAAARSPHSEPLSPGPKRAVQRKGQSRQETQGKMNIRFVDGLTPQRGLPNSRNYVIDSTALSADAEDMPPSNGYSQQQQFAFVAGYSMGGLREHSPPVEGVLHDFSARRGSLPV</sequence>
<keyword evidence="3" id="KW-1185">Reference proteome</keyword>
<dbReference type="AlphaFoldDB" id="A0A168DV01"/>
<organism evidence="2 3">
    <name type="scientific">Ascosphaera apis ARSEF 7405</name>
    <dbReference type="NCBI Taxonomy" id="392613"/>
    <lineage>
        <taxon>Eukaryota</taxon>
        <taxon>Fungi</taxon>
        <taxon>Dikarya</taxon>
        <taxon>Ascomycota</taxon>
        <taxon>Pezizomycotina</taxon>
        <taxon>Eurotiomycetes</taxon>
        <taxon>Eurotiomycetidae</taxon>
        <taxon>Onygenales</taxon>
        <taxon>Ascosphaeraceae</taxon>
        <taxon>Ascosphaera</taxon>
    </lineage>
</organism>
<gene>
    <name evidence="2" type="ORF">AAP_00402</name>
</gene>
<evidence type="ECO:0000313" key="3">
    <source>
        <dbReference type="Proteomes" id="UP000242877"/>
    </source>
</evidence>
<evidence type="ECO:0000313" key="2">
    <source>
        <dbReference type="EMBL" id="KZZ98141.1"/>
    </source>
</evidence>
<feature type="compositionally biased region" description="Low complexity" evidence="1">
    <location>
        <begin position="188"/>
        <end position="207"/>
    </location>
</feature>
<protein>
    <submittedName>
        <fullName evidence="2">Uncharacterized protein</fullName>
    </submittedName>
</protein>
<dbReference type="EMBL" id="AZGZ01000001">
    <property type="protein sequence ID" value="KZZ98141.1"/>
    <property type="molecule type" value="Genomic_DNA"/>
</dbReference>
<feature type="compositionally biased region" description="Basic and acidic residues" evidence="1">
    <location>
        <begin position="149"/>
        <end position="183"/>
    </location>
</feature>
<feature type="region of interest" description="Disordered" evidence="1">
    <location>
        <begin position="1"/>
        <end position="253"/>
    </location>
</feature>
<reference evidence="2 3" key="1">
    <citation type="journal article" date="2016" name="Genome Biol. Evol.">
        <title>Divergent and convergent evolution of fungal pathogenicity.</title>
        <authorList>
            <person name="Shang Y."/>
            <person name="Xiao G."/>
            <person name="Zheng P."/>
            <person name="Cen K."/>
            <person name="Zhan S."/>
            <person name="Wang C."/>
        </authorList>
    </citation>
    <scope>NUCLEOTIDE SEQUENCE [LARGE SCALE GENOMIC DNA]</scope>
    <source>
        <strain evidence="2 3">ARSEF 7405</strain>
    </source>
</reference>
<feature type="compositionally biased region" description="Polar residues" evidence="1">
    <location>
        <begin position="48"/>
        <end position="62"/>
    </location>
</feature>